<dbReference type="OrthoDB" id="63916at2759"/>
<dbReference type="AlphaFoldDB" id="W4H4I7"/>
<proteinExistence type="predicted"/>
<dbReference type="GO" id="GO:0003855">
    <property type="term" value="F:3-dehydroquinate dehydratase activity"/>
    <property type="evidence" value="ECO:0007669"/>
    <property type="project" value="UniProtKB-EC"/>
</dbReference>
<evidence type="ECO:0000256" key="1">
    <source>
        <dbReference type="ARBA" id="ARBA00012060"/>
    </source>
</evidence>
<gene>
    <name evidence="4" type="ORF">H257_01881</name>
</gene>
<feature type="region of interest" description="Disordered" evidence="3">
    <location>
        <begin position="104"/>
        <end position="128"/>
    </location>
</feature>
<evidence type="ECO:0000256" key="2">
    <source>
        <dbReference type="ARBA" id="ARBA00023239"/>
    </source>
</evidence>
<keyword evidence="2" id="KW-0456">Lyase</keyword>
<evidence type="ECO:0000313" key="4">
    <source>
        <dbReference type="EMBL" id="ETV86812.1"/>
    </source>
</evidence>
<feature type="compositionally biased region" description="Polar residues" evidence="3">
    <location>
        <begin position="114"/>
        <end position="123"/>
    </location>
</feature>
<dbReference type="EC" id="4.2.1.10" evidence="1"/>
<dbReference type="InterPro" id="IPR036441">
    <property type="entry name" value="DHquinase_II_sf"/>
</dbReference>
<dbReference type="Gene3D" id="3.40.50.9100">
    <property type="entry name" value="Dehydroquinase, class II"/>
    <property type="match status" value="1"/>
</dbReference>
<dbReference type="EMBL" id="KI913116">
    <property type="protein sequence ID" value="ETV86812.1"/>
    <property type="molecule type" value="Genomic_DNA"/>
</dbReference>
<dbReference type="RefSeq" id="XP_009823611.1">
    <property type="nucleotide sequence ID" value="XM_009825309.1"/>
</dbReference>
<dbReference type="GeneID" id="20803877"/>
<sequence length="285" mass="30566">MIARLSAPLSKLLGSTKADQLPSRIHRHLSIKSADDFFLPNLHATPTLTTGPPATSHVDDEGAAQDVAAYERDIQLLDHGAPLNQLNMTRSFVELESLLGPLQTKTETDDDTTPPNHLNTRHPTTAPPAAKNVIRNEVQLPHHMALPKRETGHPHVLVINGPCTVVNGQTMGIPWASLQQELEHVATTAGLVLDVKASNHEGTVIDYLLSTSPSTAVVLNCGELLAAYPGIQQALALTRAHSVVLLNEHPFSFAMTAAVGSRRVRQLTGFGASGYKLALVATQDL</sequence>
<dbReference type="VEuPathDB" id="FungiDB:H257_01881"/>
<dbReference type="Pfam" id="PF01220">
    <property type="entry name" value="DHquinase_II"/>
    <property type="match status" value="1"/>
</dbReference>
<organism evidence="4">
    <name type="scientific">Aphanomyces astaci</name>
    <name type="common">Crayfish plague agent</name>
    <dbReference type="NCBI Taxonomy" id="112090"/>
    <lineage>
        <taxon>Eukaryota</taxon>
        <taxon>Sar</taxon>
        <taxon>Stramenopiles</taxon>
        <taxon>Oomycota</taxon>
        <taxon>Saprolegniomycetes</taxon>
        <taxon>Saprolegniales</taxon>
        <taxon>Verrucalvaceae</taxon>
        <taxon>Aphanomyces</taxon>
    </lineage>
</organism>
<dbReference type="SUPFAM" id="SSF52304">
    <property type="entry name" value="Type II 3-dehydroquinate dehydratase"/>
    <property type="match status" value="1"/>
</dbReference>
<name>W4H4I7_APHAT</name>
<evidence type="ECO:0000256" key="3">
    <source>
        <dbReference type="SAM" id="MobiDB-lite"/>
    </source>
</evidence>
<protein>
    <recommendedName>
        <fullName evidence="1">3-dehydroquinate dehydratase</fullName>
        <ecNumber evidence="1">4.2.1.10</ecNumber>
    </recommendedName>
</protein>
<reference evidence="4" key="1">
    <citation type="submission" date="2013-12" db="EMBL/GenBank/DDBJ databases">
        <title>The Genome Sequence of Aphanomyces astaci APO3.</title>
        <authorList>
            <consortium name="The Broad Institute Genomics Platform"/>
            <person name="Russ C."/>
            <person name="Tyler B."/>
            <person name="van West P."/>
            <person name="Dieguez-Uribeondo J."/>
            <person name="Young S.K."/>
            <person name="Zeng Q."/>
            <person name="Gargeya S."/>
            <person name="Fitzgerald M."/>
            <person name="Abouelleil A."/>
            <person name="Alvarado L."/>
            <person name="Chapman S.B."/>
            <person name="Gainer-Dewar J."/>
            <person name="Goldberg J."/>
            <person name="Griggs A."/>
            <person name="Gujja S."/>
            <person name="Hansen M."/>
            <person name="Howarth C."/>
            <person name="Imamovic A."/>
            <person name="Ireland A."/>
            <person name="Larimer J."/>
            <person name="McCowan C."/>
            <person name="Murphy C."/>
            <person name="Pearson M."/>
            <person name="Poon T.W."/>
            <person name="Priest M."/>
            <person name="Roberts A."/>
            <person name="Saif S."/>
            <person name="Shea T."/>
            <person name="Sykes S."/>
            <person name="Wortman J."/>
            <person name="Nusbaum C."/>
            <person name="Birren B."/>
        </authorList>
    </citation>
    <scope>NUCLEOTIDE SEQUENCE [LARGE SCALE GENOMIC DNA]</scope>
    <source>
        <strain evidence="4">APO3</strain>
    </source>
</reference>
<dbReference type="InterPro" id="IPR001874">
    <property type="entry name" value="DHquinase_II"/>
</dbReference>
<accession>W4H4I7</accession>